<keyword evidence="9" id="KW-1185">Reference proteome</keyword>
<dbReference type="GO" id="GO:0051607">
    <property type="term" value="P:defense response to virus"/>
    <property type="evidence" value="ECO:0007669"/>
    <property type="project" value="UniProtKB-KW"/>
</dbReference>
<accession>U5N6C6</accession>
<dbReference type="InterPro" id="IPR010149">
    <property type="entry name" value="CRISPR-assoc_prot_Csm2_III-A"/>
</dbReference>
<evidence type="ECO:0000256" key="3">
    <source>
        <dbReference type="ARBA" id="ARBA00016118"/>
    </source>
</evidence>
<proteinExistence type="inferred from homology"/>
<evidence type="ECO:0000256" key="6">
    <source>
        <dbReference type="ARBA" id="ARBA00031723"/>
    </source>
</evidence>
<evidence type="ECO:0000256" key="1">
    <source>
        <dbReference type="ARBA" id="ARBA00003640"/>
    </source>
</evidence>
<dbReference type="RefSeq" id="WP_022771732.1">
    <property type="nucleotide sequence ID" value="NC_022576.1"/>
</dbReference>
<keyword evidence="4" id="KW-0694">RNA-binding</keyword>
<dbReference type="eggNOG" id="COG1421">
    <property type="taxonomic scope" value="Bacteria"/>
</dbReference>
<sequence>MWHDKVHAPEGFTENPGSKAQRQARYEQAVPFIRMMVAKVAYARARKHVEGNFEKLLTHVIRSIQDPDTLQNAKLFMEAFMGFYRVHSK</sequence>
<dbReference type="AlphaFoldDB" id="U5N6C6"/>
<dbReference type="HOGENOM" id="CLU_2449163_0_0_4"/>
<gene>
    <name evidence="8" type="ORF">Cenrod_0806</name>
</gene>
<evidence type="ECO:0000256" key="5">
    <source>
        <dbReference type="ARBA" id="ARBA00023118"/>
    </source>
</evidence>
<dbReference type="OrthoDB" id="9803002at2"/>
<evidence type="ECO:0000313" key="9">
    <source>
        <dbReference type="Proteomes" id="UP000017184"/>
    </source>
</evidence>
<evidence type="ECO:0000256" key="2">
    <source>
        <dbReference type="ARBA" id="ARBA00006896"/>
    </source>
</evidence>
<reference evidence="8 9" key="1">
    <citation type="journal article" date="2013" name="Genome Biol.">
        <title>Genomic analysis reveals key aspects of prokaryotic symbiosis in the phototrophic consortium "Chlorochromatium aggregatum".</title>
        <authorList>
            <person name="Liu Z."/>
            <person name="Muller J."/>
            <person name="Li T."/>
            <person name="Alvey R.M."/>
            <person name="Vogl K."/>
            <person name="Frigaard N.U."/>
            <person name="Rockwell N.C."/>
            <person name="Boyd E.S."/>
            <person name="Tomsho L.P."/>
            <person name="Schuster S.C."/>
            <person name="Henke P."/>
            <person name="Rohde M."/>
            <person name="Overmann J."/>
            <person name="Bryant D.A."/>
        </authorList>
    </citation>
    <scope>NUCLEOTIDE SEQUENCE [LARGE SCALE GENOMIC DNA]</scope>
    <source>
        <strain evidence="8">CR</strain>
    </source>
</reference>
<dbReference type="GO" id="GO:0003723">
    <property type="term" value="F:RNA binding"/>
    <property type="evidence" value="ECO:0007669"/>
    <property type="project" value="UniProtKB-KW"/>
</dbReference>
<organism evidence="8 9">
    <name type="scientific">Candidatus Symbiobacter mobilis CR</name>
    <dbReference type="NCBI Taxonomy" id="946483"/>
    <lineage>
        <taxon>Bacteria</taxon>
        <taxon>Pseudomonadati</taxon>
        <taxon>Pseudomonadota</taxon>
        <taxon>Betaproteobacteria</taxon>
        <taxon>Burkholderiales</taxon>
        <taxon>Comamonadaceae</taxon>
    </lineage>
</organism>
<evidence type="ECO:0000256" key="4">
    <source>
        <dbReference type="ARBA" id="ARBA00022884"/>
    </source>
</evidence>
<name>U5N6C6_9BURK</name>
<protein>
    <recommendedName>
        <fullName evidence="3">CRISPR system Cms protein Csm2</fullName>
    </recommendedName>
    <alternativeName>
        <fullName evidence="6">CRISPR type III A-associated protein Csm2</fullName>
    </alternativeName>
</protein>
<dbReference type="EMBL" id="CP004885">
    <property type="protein sequence ID" value="AGX86912.1"/>
    <property type="molecule type" value="Genomic_DNA"/>
</dbReference>
<keyword evidence="5" id="KW-0051">Antiviral defense</keyword>
<comment type="similarity">
    <text evidence="2">Belongs to the CRISPR-associated Csm2 family.</text>
</comment>
<dbReference type="Proteomes" id="UP000017184">
    <property type="component" value="Chromosome"/>
</dbReference>
<dbReference type="KEGG" id="cbx:Cenrod_0806"/>
<comment type="function">
    <text evidence="1">This subunit may be involved in monitoring complementarity of crRNA and target RNA.</text>
</comment>
<dbReference type="Pfam" id="PF03750">
    <property type="entry name" value="Csm2_III-A"/>
    <property type="match status" value="1"/>
</dbReference>
<dbReference type="STRING" id="946483.Cenrod_0806"/>
<evidence type="ECO:0000313" key="8">
    <source>
        <dbReference type="EMBL" id="AGX86912.1"/>
    </source>
</evidence>
<evidence type="ECO:0000256" key="7">
    <source>
        <dbReference type="SAM" id="MobiDB-lite"/>
    </source>
</evidence>
<feature type="region of interest" description="Disordered" evidence="7">
    <location>
        <begin position="1"/>
        <end position="23"/>
    </location>
</feature>